<dbReference type="Proteomes" id="UP000000392">
    <property type="component" value="Chromosome"/>
</dbReference>
<accession>A0AAN0UF22</accession>
<dbReference type="GO" id="GO:0016757">
    <property type="term" value="F:glycosyltransferase activity"/>
    <property type="evidence" value="ECO:0007669"/>
    <property type="project" value="InterPro"/>
</dbReference>
<name>A0AAN0UF22_ACISD</name>
<proteinExistence type="predicted"/>
<evidence type="ECO:0000259" key="1">
    <source>
        <dbReference type="Pfam" id="PF00534"/>
    </source>
</evidence>
<keyword evidence="2" id="KW-0808">Transferase</keyword>
<dbReference type="RefSeq" id="WP_013199258.1">
    <property type="nucleotide sequence ID" value="NC_014259.1"/>
</dbReference>
<sequence length="368" mass="42337">MKKLLIVGLPFFPHKYQYLLDSYKDIGVNAKVLLNAERNNNDSSINEEFYYAGTNKLKRVYTYLTVLYKFRPKNIDCYDYSILSIFYILVARLLGINVRFWLIGGELVGDKQDANNNSLFLRLIINAKMHLSRLCLVFTNTIYAKEHHHIRTIKDINPKLLDKIEKIYNCVPVLEINPALANKERKTFIYANAVIEGRHVMSLVQALADLRDNHVDYSAAIYGFNSISNNVYAPRGTPYSEKTLKLYNELKLNDFVDVYGFVKNIKDIMKDYKFFILPADVILANYALLEAMSFGLVPIIYPGDGYEVIIEDGVNGIVATDFDLAKAMMRALSLSQTEYVKMSDAAHLKIKKDFSLDLWKEKLSKHLY</sequence>
<dbReference type="InterPro" id="IPR001296">
    <property type="entry name" value="Glyco_trans_1"/>
</dbReference>
<reference evidence="2 3" key="1">
    <citation type="journal article" date="2010" name="J. Bacteriol.">
        <title>Complete genome sequence of the diesel-degrading Acinetobacter sp. strain DR1.</title>
        <authorList>
            <person name="Jung J."/>
            <person name="Baek J.H."/>
            <person name="Park W."/>
        </authorList>
    </citation>
    <scope>NUCLEOTIDE SEQUENCE [LARGE SCALE GENOMIC DNA]</scope>
    <source>
        <strain evidence="3">JCM 16667 / KCTC 23045 / DR1</strain>
    </source>
</reference>
<dbReference type="AlphaFoldDB" id="A0AAN0UF22"/>
<dbReference type="Pfam" id="PF00534">
    <property type="entry name" value="Glycos_transf_1"/>
    <property type="match status" value="1"/>
</dbReference>
<dbReference type="GO" id="GO:1901135">
    <property type="term" value="P:carbohydrate derivative metabolic process"/>
    <property type="evidence" value="ECO:0007669"/>
    <property type="project" value="UniProtKB-ARBA"/>
</dbReference>
<dbReference type="SUPFAM" id="SSF53756">
    <property type="entry name" value="UDP-Glycosyltransferase/glycogen phosphorylase"/>
    <property type="match status" value="1"/>
</dbReference>
<dbReference type="Gene3D" id="3.40.50.2000">
    <property type="entry name" value="Glycogen Phosphorylase B"/>
    <property type="match status" value="1"/>
</dbReference>
<dbReference type="EMBL" id="CP002080">
    <property type="protein sequence ID" value="ADI92702.1"/>
    <property type="molecule type" value="Genomic_DNA"/>
</dbReference>
<dbReference type="PANTHER" id="PTHR12526">
    <property type="entry name" value="GLYCOSYLTRANSFERASE"/>
    <property type="match status" value="1"/>
</dbReference>
<dbReference type="KEGG" id="acd:AOLE_19100"/>
<dbReference type="GeneID" id="9384270"/>
<protein>
    <submittedName>
        <fullName evidence="2">Glycosyl transferase group 1</fullName>
    </submittedName>
</protein>
<evidence type="ECO:0000313" key="2">
    <source>
        <dbReference type="EMBL" id="ADI92702.1"/>
    </source>
</evidence>
<feature type="domain" description="Glycosyl transferase family 1" evidence="1">
    <location>
        <begin position="180"/>
        <end position="345"/>
    </location>
</feature>
<gene>
    <name evidence="2" type="ordered locus">AOLE_19100</name>
</gene>
<organism evidence="2 3">
    <name type="scientific">Acinetobacter oleivorans (strain JCM 16667 / KCTC 23045 / DR1)</name>
    <dbReference type="NCBI Taxonomy" id="436717"/>
    <lineage>
        <taxon>Bacteria</taxon>
        <taxon>Pseudomonadati</taxon>
        <taxon>Pseudomonadota</taxon>
        <taxon>Gammaproteobacteria</taxon>
        <taxon>Moraxellales</taxon>
        <taxon>Moraxellaceae</taxon>
        <taxon>Acinetobacter</taxon>
    </lineage>
</organism>
<evidence type="ECO:0000313" key="3">
    <source>
        <dbReference type="Proteomes" id="UP000000392"/>
    </source>
</evidence>